<keyword evidence="2" id="KW-1185">Reference proteome</keyword>
<reference evidence="1" key="1">
    <citation type="submission" date="2022-06" db="EMBL/GenBank/DDBJ databases">
        <title>Uncovering the hologenomic basis of an extraordinary plant invasion.</title>
        <authorList>
            <person name="Bieker V.C."/>
            <person name="Martin M.D."/>
            <person name="Gilbert T."/>
            <person name="Hodgins K."/>
            <person name="Battlay P."/>
            <person name="Petersen B."/>
            <person name="Wilson J."/>
        </authorList>
    </citation>
    <scope>NUCLEOTIDE SEQUENCE</scope>
    <source>
        <strain evidence="1">AA19_3_7</strain>
        <tissue evidence="1">Leaf</tissue>
    </source>
</reference>
<evidence type="ECO:0000313" key="2">
    <source>
        <dbReference type="Proteomes" id="UP001206925"/>
    </source>
</evidence>
<sequence>VMERLERAMKRDAPILAEYLFDKFSKKMSTKRRKQPLRQAMTLEHKSLLSSGSKKSRCEYCMRFFAAASTLLARNNSIFSGRATQVGVIMDGIKELSFLFKCLHQYANGITLHHHLCIAHSL</sequence>
<feature type="non-terminal residue" evidence="1">
    <location>
        <position position="122"/>
    </location>
</feature>
<dbReference type="Proteomes" id="UP001206925">
    <property type="component" value="Unassembled WGS sequence"/>
</dbReference>
<accession>A0AAD5BS56</accession>
<comment type="caution">
    <text evidence="1">The sequence shown here is derived from an EMBL/GenBank/DDBJ whole genome shotgun (WGS) entry which is preliminary data.</text>
</comment>
<feature type="non-terminal residue" evidence="1">
    <location>
        <position position="1"/>
    </location>
</feature>
<proteinExistence type="predicted"/>
<evidence type="ECO:0000313" key="1">
    <source>
        <dbReference type="EMBL" id="KAI7728673.1"/>
    </source>
</evidence>
<dbReference type="EMBL" id="JAMZMK010011168">
    <property type="protein sequence ID" value="KAI7728673.1"/>
    <property type="molecule type" value="Genomic_DNA"/>
</dbReference>
<organism evidence="1 2">
    <name type="scientific">Ambrosia artemisiifolia</name>
    <name type="common">Common ragweed</name>
    <dbReference type="NCBI Taxonomy" id="4212"/>
    <lineage>
        <taxon>Eukaryota</taxon>
        <taxon>Viridiplantae</taxon>
        <taxon>Streptophyta</taxon>
        <taxon>Embryophyta</taxon>
        <taxon>Tracheophyta</taxon>
        <taxon>Spermatophyta</taxon>
        <taxon>Magnoliopsida</taxon>
        <taxon>eudicotyledons</taxon>
        <taxon>Gunneridae</taxon>
        <taxon>Pentapetalae</taxon>
        <taxon>asterids</taxon>
        <taxon>campanulids</taxon>
        <taxon>Asterales</taxon>
        <taxon>Asteraceae</taxon>
        <taxon>Asteroideae</taxon>
        <taxon>Heliantheae alliance</taxon>
        <taxon>Heliantheae</taxon>
        <taxon>Ambrosia</taxon>
    </lineage>
</organism>
<gene>
    <name evidence="1" type="ORF">M8C21_009671</name>
</gene>
<protein>
    <submittedName>
        <fullName evidence="1">Uncharacterized protein</fullName>
    </submittedName>
</protein>
<dbReference type="AlphaFoldDB" id="A0AAD5BS56"/>
<name>A0AAD5BS56_AMBAR</name>